<dbReference type="InterPro" id="IPR009003">
    <property type="entry name" value="Peptidase_S1_PA"/>
</dbReference>
<dbReference type="SUPFAM" id="SSF50156">
    <property type="entry name" value="PDZ domain-like"/>
    <property type="match status" value="2"/>
</dbReference>
<dbReference type="InterPro" id="IPR025926">
    <property type="entry name" value="PDZ-like_dom"/>
</dbReference>
<feature type="active site" description="Charge relay system" evidence="7">
    <location>
        <position position="175"/>
    </location>
</feature>
<feature type="domain" description="PDZ" evidence="9">
    <location>
        <begin position="306"/>
        <end position="396"/>
    </location>
</feature>
<reference evidence="10 11" key="1">
    <citation type="submission" date="2018-09" db="EMBL/GenBank/DDBJ databases">
        <authorList>
            <consortium name="Pathogen Informatics"/>
        </authorList>
    </citation>
    <scope>NUCLEOTIDE SEQUENCE [LARGE SCALE GENOMIC DNA]</scope>
    <source>
        <strain evidence="10 11">OH-22767</strain>
    </source>
</reference>
<dbReference type="EC" id="3.4.21.107" evidence="10"/>
<comment type="similarity">
    <text evidence="1">Belongs to the peptidase S1C family.</text>
</comment>
<proteinExistence type="inferred from homology"/>
<feature type="binding site" evidence="8">
    <location>
        <begin position="252"/>
        <end position="254"/>
    </location>
    <ligand>
        <name>substrate</name>
    </ligand>
</feature>
<dbReference type="InterPro" id="IPR001478">
    <property type="entry name" value="PDZ"/>
</dbReference>
<dbReference type="AlphaFoldDB" id="A0A383TZN3"/>
<keyword evidence="6" id="KW-0720">Serine protease</keyword>
<evidence type="ECO:0000256" key="1">
    <source>
        <dbReference type="ARBA" id="ARBA00010541"/>
    </source>
</evidence>
<dbReference type="Proteomes" id="UP000262142">
    <property type="component" value="Unassembled WGS sequence"/>
</dbReference>
<evidence type="ECO:0000256" key="6">
    <source>
        <dbReference type="ARBA" id="ARBA00022825"/>
    </source>
</evidence>
<keyword evidence="3" id="KW-0732">Signal</keyword>
<dbReference type="GO" id="GO:0006508">
    <property type="term" value="P:proteolysis"/>
    <property type="evidence" value="ECO:0007669"/>
    <property type="project" value="UniProtKB-KW"/>
</dbReference>
<evidence type="ECO:0000313" key="10">
    <source>
        <dbReference type="EMBL" id="SZD72361.1"/>
    </source>
</evidence>
<keyword evidence="5 10" id="KW-0378">Hydrolase</keyword>
<dbReference type="OrthoDB" id="9758917at2"/>
<dbReference type="FunFam" id="2.40.10.10:FF:000001">
    <property type="entry name" value="Periplasmic serine protease DegS"/>
    <property type="match status" value="1"/>
</dbReference>
<dbReference type="EMBL" id="UNSC01000003">
    <property type="protein sequence ID" value="SZD72361.1"/>
    <property type="molecule type" value="Genomic_DNA"/>
</dbReference>
<dbReference type="InterPro" id="IPR051201">
    <property type="entry name" value="Chloro_Bact_Ser_Proteases"/>
</dbReference>
<evidence type="ECO:0000256" key="4">
    <source>
        <dbReference type="ARBA" id="ARBA00022737"/>
    </source>
</evidence>
<feature type="active site" description="Charge relay system" evidence="7">
    <location>
        <position position="145"/>
    </location>
</feature>
<dbReference type="Gene3D" id="2.30.42.10">
    <property type="match status" value="2"/>
</dbReference>
<dbReference type="SMART" id="SM00228">
    <property type="entry name" value="PDZ"/>
    <property type="match status" value="2"/>
</dbReference>
<evidence type="ECO:0000256" key="2">
    <source>
        <dbReference type="ARBA" id="ARBA00022670"/>
    </source>
</evidence>
<name>A0A383TZN3_9FLAO</name>
<keyword evidence="11" id="KW-1185">Reference proteome</keyword>
<dbReference type="Pfam" id="PF13365">
    <property type="entry name" value="Trypsin_2"/>
    <property type="match status" value="1"/>
</dbReference>
<dbReference type="Gene3D" id="2.40.10.120">
    <property type="match status" value="1"/>
</dbReference>
<dbReference type="PRINTS" id="PR00834">
    <property type="entry name" value="PROTEASES2C"/>
</dbReference>
<evidence type="ECO:0000256" key="8">
    <source>
        <dbReference type="PIRSR" id="PIRSR611782-2"/>
    </source>
</evidence>
<feature type="binding site" evidence="8">
    <location>
        <position position="175"/>
    </location>
    <ligand>
        <name>substrate</name>
    </ligand>
</feature>
<dbReference type="Pfam" id="PF13180">
    <property type="entry name" value="PDZ_2"/>
    <property type="match status" value="1"/>
</dbReference>
<evidence type="ECO:0000256" key="5">
    <source>
        <dbReference type="ARBA" id="ARBA00022801"/>
    </source>
</evidence>
<protein>
    <submittedName>
        <fullName evidence="10">Probable periplasmic serine endoprotease DegP-like</fullName>
        <ecNumber evidence="10">3.4.21.107</ecNumber>
    </submittedName>
</protein>
<dbReference type="PANTHER" id="PTHR43343">
    <property type="entry name" value="PEPTIDASE S12"/>
    <property type="match status" value="1"/>
</dbReference>
<organism evidence="10 11">
    <name type="scientific">Candidatus Ornithobacterium hominis</name>
    <dbReference type="NCBI Taxonomy" id="2497989"/>
    <lineage>
        <taxon>Bacteria</taxon>
        <taxon>Pseudomonadati</taxon>
        <taxon>Bacteroidota</taxon>
        <taxon>Flavobacteriia</taxon>
        <taxon>Flavobacteriales</taxon>
        <taxon>Weeksellaceae</taxon>
        <taxon>Ornithobacterium</taxon>
    </lineage>
</organism>
<accession>A0A383TZN3</accession>
<dbReference type="InterPro" id="IPR011782">
    <property type="entry name" value="Pept_S1C_Do"/>
</dbReference>
<dbReference type="InterPro" id="IPR036034">
    <property type="entry name" value="PDZ_sf"/>
</dbReference>
<dbReference type="NCBIfam" id="TIGR02037">
    <property type="entry name" value="degP_htrA_DO"/>
    <property type="match status" value="1"/>
</dbReference>
<dbReference type="PROSITE" id="PS50106">
    <property type="entry name" value="PDZ"/>
    <property type="match status" value="1"/>
</dbReference>
<dbReference type="GO" id="GO:0004252">
    <property type="term" value="F:serine-type endopeptidase activity"/>
    <property type="evidence" value="ECO:0007669"/>
    <property type="project" value="InterPro"/>
</dbReference>
<feature type="binding site" evidence="8">
    <location>
        <position position="145"/>
    </location>
    <ligand>
        <name>substrate</name>
    </ligand>
</feature>
<dbReference type="InterPro" id="IPR001940">
    <property type="entry name" value="Peptidase_S1C"/>
</dbReference>
<keyword evidence="2 10" id="KW-0645">Protease</keyword>
<evidence type="ECO:0000256" key="3">
    <source>
        <dbReference type="ARBA" id="ARBA00022729"/>
    </source>
</evidence>
<keyword evidence="4" id="KW-0677">Repeat</keyword>
<evidence type="ECO:0000256" key="7">
    <source>
        <dbReference type="PIRSR" id="PIRSR611782-1"/>
    </source>
</evidence>
<evidence type="ECO:0000259" key="9">
    <source>
        <dbReference type="PROSITE" id="PS50106"/>
    </source>
</evidence>
<evidence type="ECO:0000313" key="11">
    <source>
        <dbReference type="Proteomes" id="UP000262142"/>
    </source>
</evidence>
<dbReference type="PANTHER" id="PTHR43343:SF3">
    <property type="entry name" value="PROTEASE DO-LIKE 8, CHLOROPLASTIC"/>
    <property type="match status" value="1"/>
</dbReference>
<dbReference type="SUPFAM" id="SSF50494">
    <property type="entry name" value="Trypsin-like serine proteases"/>
    <property type="match status" value="1"/>
</dbReference>
<feature type="active site" description="Charge relay system" evidence="7">
    <location>
        <position position="254"/>
    </location>
</feature>
<dbReference type="Pfam" id="PF12812">
    <property type="entry name" value="PDZ_1"/>
    <property type="match status" value="1"/>
</dbReference>
<dbReference type="RefSeq" id="WP_119059193.1">
    <property type="nucleotide sequence ID" value="NZ_UNSC01000003.1"/>
</dbReference>
<gene>
    <name evidence="10" type="primary">mucD</name>
    <name evidence="10" type="ORF">SAMEA104719789_00806</name>
</gene>
<sequence length="512" mass="55374">MKNLLTYALVGVVSAGTTFGLIEYNKSNDVSSNSVATLQPEQNGNAQFATYNYTSAGTDLPDFTKAAESSVNAVVSVTNYGTRSNRQSGGNPFGDMFSDPFFEHFFGERFRGQQRQPQSEQKEVPLTAGSGVIISKDGYIVTNNHVIQNATKVEVTLNNKQNYTAKVIGTDPNTDISLLKIDEDNLPYLSFFNSDNLRVGEWVLAVGNPFGLNSTVTAGIVSAKGRSINILGKNGDHPIESFIQTDAAINPGNSGGALVNTNGHLVGINTAIFSQTGSYAGYGFAVPSNIVQKIVSDLKQYGMVQRGFLGVGILDTSDEQMVKQYNKEFDKKVKPNSGIMVSQLSDDGGAIEAGIEEGDFIKKIDGQPVTAYSNLSVAIGSKNPGDVVKVTVERNGKLRDYNVTLKDINGNAKIRSKADLTATEKMGASFQPLTDEMKARYGIKNGVMVTSISSRSDFAQIGINEGYIITKINGKDINSKNDIDKILKNYKGNVSVNFLDRYGRMYTQGFKM</sequence>